<protein>
    <recommendedName>
        <fullName evidence="1">C2H2-type domain-containing protein</fullName>
    </recommendedName>
</protein>
<reference evidence="2" key="1">
    <citation type="journal article" date="2015" name="Nature">
        <title>Complex archaea that bridge the gap between prokaryotes and eukaryotes.</title>
        <authorList>
            <person name="Spang A."/>
            <person name="Saw J.H."/>
            <person name="Jorgensen S.L."/>
            <person name="Zaremba-Niedzwiedzka K."/>
            <person name="Martijn J."/>
            <person name="Lind A.E."/>
            <person name="van Eijk R."/>
            <person name="Schleper C."/>
            <person name="Guy L."/>
            <person name="Ettema T.J."/>
        </authorList>
    </citation>
    <scope>NUCLEOTIDE SEQUENCE</scope>
</reference>
<dbReference type="PROSITE" id="PS50157">
    <property type="entry name" value="ZINC_FINGER_C2H2_2"/>
    <property type="match status" value="1"/>
</dbReference>
<dbReference type="SUPFAM" id="SSF57667">
    <property type="entry name" value="beta-beta-alpha zinc fingers"/>
    <property type="match status" value="1"/>
</dbReference>
<dbReference type="Gene3D" id="3.30.160.60">
    <property type="entry name" value="Classic Zinc Finger"/>
    <property type="match status" value="2"/>
</dbReference>
<dbReference type="InterPro" id="IPR013087">
    <property type="entry name" value="Znf_C2H2_type"/>
</dbReference>
<dbReference type="InterPro" id="IPR036236">
    <property type="entry name" value="Znf_C2H2_sf"/>
</dbReference>
<comment type="caution">
    <text evidence="2">The sequence shown here is derived from an EMBL/GenBank/DDBJ whole genome shotgun (WGS) entry which is preliminary data.</text>
</comment>
<dbReference type="Pfam" id="PF00096">
    <property type="entry name" value="zf-C2H2"/>
    <property type="match status" value="1"/>
</dbReference>
<evidence type="ECO:0000259" key="1">
    <source>
        <dbReference type="PROSITE" id="PS50157"/>
    </source>
</evidence>
<evidence type="ECO:0000313" key="2">
    <source>
        <dbReference type="EMBL" id="KKM69574.1"/>
    </source>
</evidence>
<organism evidence="2">
    <name type="scientific">marine sediment metagenome</name>
    <dbReference type="NCBI Taxonomy" id="412755"/>
    <lineage>
        <taxon>unclassified sequences</taxon>
        <taxon>metagenomes</taxon>
        <taxon>ecological metagenomes</taxon>
    </lineage>
</organism>
<name>A0A0F9JI76_9ZZZZ</name>
<dbReference type="EMBL" id="LAZR01009965">
    <property type="protein sequence ID" value="KKM69574.1"/>
    <property type="molecule type" value="Genomic_DNA"/>
</dbReference>
<sequence>MKTLWTYDLDLVTSLIFGRKGNNQHYKENHPEIWAQWQNNLQKASLEYVRSEKARNNLSKRAKKGEMVCHICGEIVYGTSELKRHYAEVHNDPVPCPFCRKAFKGKGGLSTHIRFCPENPDHEIRKIEHFPCPFCDEIFGSQRSLSGHITRGHKIINHRIIDIKISECEPVAIYNF</sequence>
<proteinExistence type="predicted"/>
<dbReference type="SMART" id="SM00355">
    <property type="entry name" value="ZnF_C2H2"/>
    <property type="match status" value="3"/>
</dbReference>
<dbReference type="PROSITE" id="PS00028">
    <property type="entry name" value="ZINC_FINGER_C2H2_1"/>
    <property type="match status" value="2"/>
</dbReference>
<feature type="domain" description="C2H2-type" evidence="1">
    <location>
        <begin position="67"/>
        <end position="95"/>
    </location>
</feature>
<gene>
    <name evidence="2" type="ORF">LCGC14_1449480</name>
</gene>
<accession>A0A0F9JI76</accession>
<dbReference type="AlphaFoldDB" id="A0A0F9JI76"/>